<evidence type="ECO:0000256" key="2">
    <source>
        <dbReference type="ARBA" id="ARBA00009045"/>
    </source>
</evidence>
<dbReference type="AlphaFoldDB" id="A0A167ZRG1"/>
<feature type="transmembrane region" description="Helical" evidence="8">
    <location>
        <begin position="790"/>
        <end position="810"/>
    </location>
</feature>
<evidence type="ECO:0000313" key="11">
    <source>
        <dbReference type="Proteomes" id="UP000076874"/>
    </source>
</evidence>
<dbReference type="PANTHER" id="PTHR43731:SF14">
    <property type="entry name" value="PRESENILIN-ASSOCIATED RHOMBOID-LIKE PROTEIN, MITOCHONDRIAL"/>
    <property type="match status" value="1"/>
</dbReference>
<evidence type="ECO:0000259" key="9">
    <source>
        <dbReference type="Pfam" id="PF01694"/>
    </source>
</evidence>
<gene>
    <name evidence="10" type="ORF">SPI_00021</name>
</gene>
<organism evidence="10 11">
    <name type="scientific">Niveomyces insectorum RCEF 264</name>
    <dbReference type="NCBI Taxonomy" id="1081102"/>
    <lineage>
        <taxon>Eukaryota</taxon>
        <taxon>Fungi</taxon>
        <taxon>Dikarya</taxon>
        <taxon>Ascomycota</taxon>
        <taxon>Pezizomycotina</taxon>
        <taxon>Sordariomycetes</taxon>
        <taxon>Hypocreomycetidae</taxon>
        <taxon>Hypocreales</taxon>
        <taxon>Cordycipitaceae</taxon>
        <taxon>Niveomyces</taxon>
    </lineage>
</organism>
<dbReference type="EMBL" id="AZHD01000001">
    <property type="protein sequence ID" value="OAA67826.1"/>
    <property type="molecule type" value="Genomic_DNA"/>
</dbReference>
<comment type="similarity">
    <text evidence="2">Belongs to the peptidase S54 family.</text>
</comment>
<dbReference type="PANTHER" id="PTHR43731">
    <property type="entry name" value="RHOMBOID PROTEASE"/>
    <property type="match status" value="1"/>
</dbReference>
<dbReference type="Proteomes" id="UP000076874">
    <property type="component" value="Unassembled WGS sequence"/>
</dbReference>
<dbReference type="Pfam" id="PF01694">
    <property type="entry name" value="Rhomboid"/>
    <property type="match status" value="1"/>
</dbReference>
<dbReference type="GO" id="GO:0004252">
    <property type="term" value="F:serine-type endopeptidase activity"/>
    <property type="evidence" value="ECO:0007669"/>
    <property type="project" value="InterPro"/>
</dbReference>
<keyword evidence="11" id="KW-1185">Reference proteome</keyword>
<dbReference type="InterPro" id="IPR035952">
    <property type="entry name" value="Rhomboid-like_sf"/>
</dbReference>
<dbReference type="Gene3D" id="1.20.1540.10">
    <property type="entry name" value="Rhomboid-like"/>
    <property type="match status" value="1"/>
</dbReference>
<dbReference type="InterPro" id="IPR050925">
    <property type="entry name" value="Rhomboid_protease_S54"/>
</dbReference>
<dbReference type="STRING" id="1081102.A0A167ZRG1"/>
<feature type="transmembrane region" description="Helical" evidence="8">
    <location>
        <begin position="822"/>
        <end position="839"/>
    </location>
</feature>
<feature type="compositionally biased region" description="Polar residues" evidence="7">
    <location>
        <begin position="409"/>
        <end position="420"/>
    </location>
</feature>
<dbReference type="GO" id="GO:0016020">
    <property type="term" value="C:membrane"/>
    <property type="evidence" value="ECO:0007669"/>
    <property type="project" value="UniProtKB-SubCell"/>
</dbReference>
<evidence type="ECO:0000256" key="8">
    <source>
        <dbReference type="SAM" id="Phobius"/>
    </source>
</evidence>
<feature type="region of interest" description="Disordered" evidence="7">
    <location>
        <begin position="510"/>
        <end position="531"/>
    </location>
</feature>
<dbReference type="OrthoDB" id="10260614at2759"/>
<accession>A0A167ZRG1</accession>
<feature type="compositionally biased region" description="Pro residues" evidence="7">
    <location>
        <begin position="679"/>
        <end position="692"/>
    </location>
</feature>
<protein>
    <submittedName>
        <fullName evidence="10">Peptidase S54, rhomboid domain protein</fullName>
    </submittedName>
</protein>
<feature type="region of interest" description="Disordered" evidence="7">
    <location>
        <begin position="672"/>
        <end position="692"/>
    </location>
</feature>
<feature type="domain" description="Peptidase S54 rhomboid" evidence="9">
    <location>
        <begin position="747"/>
        <end position="896"/>
    </location>
</feature>
<comment type="subcellular location">
    <subcellularLocation>
        <location evidence="1">Membrane</location>
        <topology evidence="1">Multi-pass membrane protein</topology>
    </subcellularLocation>
</comment>
<feature type="compositionally biased region" description="Basic and acidic residues" evidence="7">
    <location>
        <begin position="442"/>
        <end position="452"/>
    </location>
</feature>
<evidence type="ECO:0000313" key="10">
    <source>
        <dbReference type="EMBL" id="OAA67826.1"/>
    </source>
</evidence>
<keyword evidence="6 8" id="KW-0472">Membrane</keyword>
<dbReference type="InterPro" id="IPR022764">
    <property type="entry name" value="Peptidase_S54_rhomboid_dom"/>
</dbReference>
<comment type="caution">
    <text evidence="10">The sequence shown here is derived from an EMBL/GenBank/DDBJ whole genome shotgun (WGS) entry which is preliminary data.</text>
</comment>
<evidence type="ECO:0000256" key="5">
    <source>
        <dbReference type="ARBA" id="ARBA00022989"/>
    </source>
</evidence>
<dbReference type="SUPFAM" id="SSF144091">
    <property type="entry name" value="Rhomboid-like"/>
    <property type="match status" value="1"/>
</dbReference>
<name>A0A167ZRG1_9HYPO</name>
<feature type="compositionally biased region" description="Basic and acidic residues" evidence="7">
    <location>
        <begin position="512"/>
        <end position="521"/>
    </location>
</feature>
<reference evidence="10 11" key="1">
    <citation type="journal article" date="2016" name="Genome Biol. Evol.">
        <title>Divergent and convergent evolution of fungal pathogenicity.</title>
        <authorList>
            <person name="Shang Y."/>
            <person name="Xiao G."/>
            <person name="Zheng P."/>
            <person name="Cen K."/>
            <person name="Zhan S."/>
            <person name="Wang C."/>
        </authorList>
    </citation>
    <scope>NUCLEOTIDE SEQUENCE [LARGE SCALE GENOMIC DNA]</scope>
    <source>
        <strain evidence="10 11">RCEF 264</strain>
    </source>
</reference>
<evidence type="ECO:0000256" key="7">
    <source>
        <dbReference type="SAM" id="MobiDB-lite"/>
    </source>
</evidence>
<evidence type="ECO:0000256" key="6">
    <source>
        <dbReference type="ARBA" id="ARBA00023136"/>
    </source>
</evidence>
<evidence type="ECO:0000256" key="4">
    <source>
        <dbReference type="ARBA" id="ARBA00022801"/>
    </source>
</evidence>
<feature type="transmembrane region" description="Helical" evidence="8">
    <location>
        <begin position="876"/>
        <end position="896"/>
    </location>
</feature>
<feature type="region of interest" description="Disordered" evidence="7">
    <location>
        <begin position="399"/>
        <end position="452"/>
    </location>
</feature>
<evidence type="ECO:0000256" key="3">
    <source>
        <dbReference type="ARBA" id="ARBA00022692"/>
    </source>
</evidence>
<sequence>MAFRKYEYPEVLDPAAGACLVWVCVGYLGTLRFPRQKCSTNTTNYSGAFSFSFFVETVMAADVGPSHQDCFELFRPWLLRRDPPAYVGQQEEWSEAFTAVQRSSYSETNDQPLMLCCERIQTVKTHGLNEPGSSSSLSARKTTMPGRPNNQTEATSIVDAGFASRFVKSVVRTPRWDQRVAPIADRFVSSGRDDALQPRRKTCLKRRRSLSDVDGPNTGILSHKKRRLRRFLITSRLSQPFSQPATHIINRESAASDEMRLLKLAAIMNAKQSVRLVPQPPRDLLLSSRKYHPSGIKLVSHRPPPLFTLVSPPSPSEILRRAAIANRFRKRTHVEAPHGKRTNGVSPPSGANAATTVDCAITTTSASTEASTATMPLRTAAATSSAVEDGTRLPLPILLSLAGPKDGSTRQVRSGPQQQPDETKPNIPPVALPGPLRIQRHGHPDGHPDSHDQMQRVCDCSPNFPGRILCCVGSQGLRSVSHSIRLGPKCQQNPPPMALLQWGPRRLCTTKTSDHDNRGGNDGRSINNVDNDDNNKILASYNNDSIEDGESGYAFPVNSHGYGATNEPEDVYSDFSVLFKSTVENVEWNEEGFNGWFSMALPLGLPPVRILRPTIWCIAAVGTIYCGCAAYEVRHDAAIAKQARARRSSGPGRVTLQELDAVRAAIAASSGRNPFRTPSLPPSSSPSKLPSPSPTSVLLNSWTGLPEPGKLMAGFVSTNLGVFALERLLPGTATLFSHLPAATGSNFTMLTSAFGHVGFLHLALNMYGLVQFLPPVAYSQTFTGSGSHLAAFYLSAGVLSAYAFHLAAVWPRPLDRVVPARGASGAVMAIVGAFGTSYPDQRLGIVLIPGSLPASQFLLGLALFETYGLFVGFKRLPLAHAAHLAGLAIGFAYVHFDARNHVWKPARQWAFRRLRQLKML</sequence>
<evidence type="ECO:0000256" key="1">
    <source>
        <dbReference type="ARBA" id="ARBA00004141"/>
    </source>
</evidence>
<feature type="transmembrane region" description="Helical" evidence="8">
    <location>
        <begin position="747"/>
        <end position="770"/>
    </location>
</feature>
<keyword evidence="5 8" id="KW-1133">Transmembrane helix</keyword>
<feature type="transmembrane region" description="Helical" evidence="8">
    <location>
        <begin position="845"/>
        <end position="864"/>
    </location>
</feature>
<keyword evidence="4" id="KW-0378">Hydrolase</keyword>
<feature type="compositionally biased region" description="Polar residues" evidence="7">
    <location>
        <begin position="131"/>
        <end position="141"/>
    </location>
</feature>
<feature type="region of interest" description="Disordered" evidence="7">
    <location>
        <begin position="127"/>
        <end position="152"/>
    </location>
</feature>
<dbReference type="GO" id="GO:0006465">
    <property type="term" value="P:signal peptide processing"/>
    <property type="evidence" value="ECO:0007669"/>
    <property type="project" value="TreeGrafter"/>
</dbReference>
<proteinExistence type="inferred from homology"/>
<keyword evidence="3 8" id="KW-0812">Transmembrane</keyword>